<feature type="region of interest" description="Disordered" evidence="6">
    <location>
        <begin position="120"/>
        <end position="173"/>
    </location>
</feature>
<dbReference type="OrthoDB" id="7346865at2"/>
<dbReference type="GO" id="GO:0046872">
    <property type="term" value="F:metal ion binding"/>
    <property type="evidence" value="ECO:0007669"/>
    <property type="project" value="InterPro"/>
</dbReference>
<keyword evidence="5" id="KW-0406">Ion transport</keyword>
<gene>
    <name evidence="8" type="ORF">ruthe_02618</name>
</gene>
<comment type="caution">
    <text evidence="8">The sequence shown here is derived from an EMBL/GenBank/DDBJ whole genome shotgun (WGS) entry which is preliminary data.</text>
</comment>
<evidence type="ECO:0000256" key="6">
    <source>
        <dbReference type="SAM" id="MobiDB-lite"/>
    </source>
</evidence>
<reference evidence="8 9" key="1">
    <citation type="journal article" date="2013" name="Stand. Genomic Sci.">
        <title>Genome sequence of the reddish-pigmented Rubellimicrobium thermophilum type strain (DSM 16684(T)), a member of the Roseobacter clade.</title>
        <authorList>
            <person name="Fiebig A."/>
            <person name="Riedel T."/>
            <person name="Gronow S."/>
            <person name="Petersen J."/>
            <person name="Klenk H.P."/>
            <person name="Goker M."/>
        </authorList>
    </citation>
    <scope>NUCLEOTIDE SEQUENCE [LARGE SCALE GENOMIC DNA]</scope>
    <source>
        <strain evidence="8 9">DSM 16684</strain>
    </source>
</reference>
<keyword evidence="5" id="KW-0862">Zinc</keyword>
<evidence type="ECO:0000256" key="4">
    <source>
        <dbReference type="ARBA" id="ARBA00022729"/>
    </source>
</evidence>
<organism evidence="8 9">
    <name type="scientific">Rubellimicrobium thermophilum DSM 16684</name>
    <dbReference type="NCBI Taxonomy" id="1123069"/>
    <lineage>
        <taxon>Bacteria</taxon>
        <taxon>Pseudomonadati</taxon>
        <taxon>Pseudomonadota</taxon>
        <taxon>Alphaproteobacteria</taxon>
        <taxon>Rhodobacterales</taxon>
        <taxon>Roseobacteraceae</taxon>
        <taxon>Rubellimicrobium</taxon>
    </lineage>
</organism>
<keyword evidence="9" id="KW-1185">Reference proteome</keyword>
<dbReference type="Proteomes" id="UP000015346">
    <property type="component" value="Unassembled WGS sequence"/>
</dbReference>
<dbReference type="RefSeq" id="WP_021098693.1">
    <property type="nucleotide sequence ID" value="NZ_KE557323.1"/>
</dbReference>
<dbReference type="EMBL" id="AOLV01000029">
    <property type="protein sequence ID" value="EPX83820.1"/>
    <property type="molecule type" value="Genomic_DNA"/>
</dbReference>
<evidence type="ECO:0000313" key="8">
    <source>
        <dbReference type="EMBL" id="EPX83820.1"/>
    </source>
</evidence>
<evidence type="ECO:0000256" key="3">
    <source>
        <dbReference type="ARBA" id="ARBA00022448"/>
    </source>
</evidence>
<evidence type="ECO:0000313" key="9">
    <source>
        <dbReference type="Proteomes" id="UP000015346"/>
    </source>
</evidence>
<dbReference type="Gene3D" id="3.40.50.1980">
    <property type="entry name" value="Nitrogenase molybdenum iron protein domain"/>
    <property type="match status" value="3"/>
</dbReference>
<evidence type="ECO:0000256" key="5">
    <source>
        <dbReference type="ARBA" id="ARBA00022906"/>
    </source>
</evidence>
<evidence type="ECO:0000256" key="7">
    <source>
        <dbReference type="SAM" id="SignalP"/>
    </source>
</evidence>
<keyword evidence="4 7" id="KW-0732">Signal</keyword>
<dbReference type="InterPro" id="IPR006127">
    <property type="entry name" value="ZnuA-like"/>
</dbReference>
<evidence type="ECO:0000256" key="1">
    <source>
        <dbReference type="ARBA" id="ARBA00011028"/>
    </source>
</evidence>
<feature type="signal peptide" evidence="7">
    <location>
        <begin position="1"/>
        <end position="17"/>
    </location>
</feature>
<dbReference type="PANTHER" id="PTHR42953:SF3">
    <property type="entry name" value="HIGH-AFFINITY ZINC UPTAKE SYSTEM PROTEIN ZNUA"/>
    <property type="match status" value="1"/>
</dbReference>
<comment type="similarity">
    <text evidence="1">Belongs to the bacterial solute-binding protein 9 family.</text>
</comment>
<feature type="chain" id="PRO_5004556186" description="High-affinity zinc uptake system protein ZnuA" evidence="7">
    <location>
        <begin position="18"/>
        <end position="341"/>
    </location>
</feature>
<evidence type="ECO:0000256" key="2">
    <source>
        <dbReference type="ARBA" id="ARBA00015915"/>
    </source>
</evidence>
<dbReference type="PANTHER" id="PTHR42953">
    <property type="entry name" value="HIGH-AFFINITY ZINC UPTAKE SYSTEM PROTEIN ZNUA-RELATED"/>
    <property type="match status" value="1"/>
</dbReference>
<dbReference type="STRING" id="1123069.ruthe_02618"/>
<dbReference type="GO" id="GO:0006829">
    <property type="term" value="P:zinc ion transport"/>
    <property type="evidence" value="ECO:0007669"/>
    <property type="project" value="UniProtKB-KW"/>
</dbReference>
<dbReference type="SUPFAM" id="SSF53807">
    <property type="entry name" value="Helical backbone' metal receptor"/>
    <property type="match status" value="1"/>
</dbReference>
<keyword evidence="5" id="KW-0864">Zinc transport</keyword>
<accession>S9S0Q8</accession>
<protein>
    <recommendedName>
        <fullName evidence="2">High-affinity zinc uptake system protein ZnuA</fullName>
    </recommendedName>
</protein>
<keyword evidence="3" id="KW-0813">Transport</keyword>
<sequence>MRLHLSVLALLATPAMAENAPRVLADIGPVHSLVAMVMEGVGEPSLVVPPGTSPHDMALRPSDAAALTEADLIVWTGPVMLPWLDTAIGSLAPEARILTLLETEGWEPLILGARADLADHDHEDHDDHDDHGEHEDHEDHDDHAHAGSHDHEGDDHGHDGHHDHAHGVPGEIDPHAWLDPAVAAVWVGAIAGALSDLDPAHAETYRSNAEAAQARLTELAADLRARMAPLGDRRFLAGHDAYAYFERASGLSSAGSVADFTGAPPSPATIAALRDTALSGGASCLLLDSETDPAWATTLGEGADLRTAMADPEGVFLEPGPDLYPALIEGLAAALEDCLGG</sequence>
<name>S9S0Q8_9RHOB</name>
<dbReference type="AlphaFoldDB" id="S9S0Q8"/>
<dbReference type="InterPro" id="IPR050492">
    <property type="entry name" value="Bact_metal-bind_prot9"/>
</dbReference>
<dbReference type="Pfam" id="PF01297">
    <property type="entry name" value="ZnuA"/>
    <property type="match status" value="1"/>
</dbReference>
<proteinExistence type="inferred from homology"/>
<dbReference type="PATRIC" id="fig|1123069.3.peg.2595"/>
<dbReference type="HOGENOM" id="CLU_016838_1_2_5"/>